<dbReference type="GO" id="GO:0005737">
    <property type="term" value="C:cytoplasm"/>
    <property type="evidence" value="ECO:0007669"/>
    <property type="project" value="TreeGrafter"/>
</dbReference>
<reference evidence="6 7" key="1">
    <citation type="submission" date="2017-06" db="EMBL/GenBank/DDBJ databases">
        <authorList>
            <consortium name="Pathogen Informatics"/>
        </authorList>
    </citation>
    <scope>NUCLEOTIDE SEQUENCE [LARGE SCALE GENOMIC DNA]</scope>
    <source>
        <strain evidence="6 7">NCTC10570</strain>
    </source>
</reference>
<dbReference type="RefSeq" id="WP_027889986.1">
    <property type="nucleotide sequence ID" value="NZ_CALXYH010000003.1"/>
</dbReference>
<evidence type="ECO:0000256" key="4">
    <source>
        <dbReference type="ARBA" id="ARBA00033298"/>
    </source>
</evidence>
<protein>
    <recommendedName>
        <fullName evidence="2">Aldoketomutase</fullName>
    </recommendedName>
    <alternativeName>
        <fullName evidence="1">Ketone-aldehyde mutase</fullName>
    </alternativeName>
    <alternativeName>
        <fullName evidence="3">Methylglyoxalase</fullName>
    </alternativeName>
    <alternativeName>
        <fullName evidence="4">S-D-lactoylglutathione methylglyoxal lyase</fullName>
    </alternativeName>
</protein>
<dbReference type="GO" id="GO:0019243">
    <property type="term" value="P:methylglyoxal catabolic process to D-lactate via S-lactoyl-glutathione"/>
    <property type="evidence" value="ECO:0007669"/>
    <property type="project" value="TreeGrafter"/>
</dbReference>
<organism evidence="6 7">
    <name type="scientific">Megamonas hypermegale</name>
    <dbReference type="NCBI Taxonomy" id="158847"/>
    <lineage>
        <taxon>Bacteria</taxon>
        <taxon>Bacillati</taxon>
        <taxon>Bacillota</taxon>
        <taxon>Negativicutes</taxon>
        <taxon>Selenomonadales</taxon>
        <taxon>Selenomonadaceae</taxon>
        <taxon>Megamonas</taxon>
    </lineage>
</organism>
<gene>
    <name evidence="6" type="primary">gloA_2</name>
    <name evidence="6" type="ORF">SAMEA4364220_02053</name>
</gene>
<accession>A0A239U4H1</accession>
<evidence type="ECO:0000256" key="2">
    <source>
        <dbReference type="ARBA" id="ARBA00030892"/>
    </source>
</evidence>
<evidence type="ECO:0000313" key="6">
    <source>
        <dbReference type="EMBL" id="SNV04850.1"/>
    </source>
</evidence>
<dbReference type="AlphaFoldDB" id="A0A239U4H1"/>
<evidence type="ECO:0000256" key="1">
    <source>
        <dbReference type="ARBA" id="ARBA00030291"/>
    </source>
</evidence>
<dbReference type="eggNOG" id="COG0346">
    <property type="taxonomic scope" value="Bacteria"/>
</dbReference>
<feature type="domain" description="VOC" evidence="5">
    <location>
        <begin position="4"/>
        <end position="121"/>
    </location>
</feature>
<sequence>MDFKFLHSNIYVLDLEKSIEFYNKALGLQETKKWHLDTPDFTLAYMGYGENSHQLELTCLKGRTEPYNLGDETFHIAFEVDDYEKAHELHKQMNCICYENEEMGIYFIKDPDGNWLEIIPKGRF</sequence>
<name>A0A239U4H1_9FIRM</name>
<dbReference type="SUPFAM" id="SSF54593">
    <property type="entry name" value="Glyoxalase/Bleomycin resistance protein/Dihydroxybiphenyl dioxygenase"/>
    <property type="match status" value="1"/>
</dbReference>
<evidence type="ECO:0000313" key="7">
    <source>
        <dbReference type="Proteomes" id="UP000215383"/>
    </source>
</evidence>
<dbReference type="InterPro" id="IPR029068">
    <property type="entry name" value="Glyas_Bleomycin-R_OHBP_Dase"/>
</dbReference>
<keyword evidence="6" id="KW-0456">Lyase</keyword>
<dbReference type="OrthoDB" id="192739at2"/>
<dbReference type="GeneID" id="78508037"/>
<dbReference type="GO" id="GO:0004462">
    <property type="term" value="F:lactoylglutathione lyase activity"/>
    <property type="evidence" value="ECO:0007669"/>
    <property type="project" value="TreeGrafter"/>
</dbReference>
<dbReference type="Pfam" id="PF00903">
    <property type="entry name" value="Glyoxalase"/>
    <property type="match status" value="1"/>
</dbReference>
<dbReference type="PANTHER" id="PTHR46036">
    <property type="entry name" value="LACTOYLGLUTATHIONE LYASE"/>
    <property type="match status" value="1"/>
</dbReference>
<dbReference type="InterPro" id="IPR037523">
    <property type="entry name" value="VOC_core"/>
</dbReference>
<dbReference type="EMBL" id="LT906446">
    <property type="protein sequence ID" value="SNV04850.1"/>
    <property type="molecule type" value="Genomic_DNA"/>
</dbReference>
<dbReference type="Gene3D" id="3.10.180.10">
    <property type="entry name" value="2,3-Dihydroxybiphenyl 1,2-Dioxygenase, domain 1"/>
    <property type="match status" value="1"/>
</dbReference>
<dbReference type="PANTHER" id="PTHR46036:SF5">
    <property type="entry name" value="LACTOYLGLUTATHIONE LYASE"/>
    <property type="match status" value="1"/>
</dbReference>
<dbReference type="InterPro" id="IPR004360">
    <property type="entry name" value="Glyas_Fos-R_dOase_dom"/>
</dbReference>
<evidence type="ECO:0000259" key="5">
    <source>
        <dbReference type="PROSITE" id="PS51819"/>
    </source>
</evidence>
<keyword evidence="7" id="KW-1185">Reference proteome</keyword>
<evidence type="ECO:0000256" key="3">
    <source>
        <dbReference type="ARBA" id="ARBA00032460"/>
    </source>
</evidence>
<dbReference type="PROSITE" id="PS51819">
    <property type="entry name" value="VOC"/>
    <property type="match status" value="1"/>
</dbReference>
<proteinExistence type="predicted"/>
<dbReference type="Proteomes" id="UP000215383">
    <property type="component" value="Chromosome 1"/>
</dbReference>